<evidence type="ECO:0000313" key="2">
    <source>
        <dbReference type="EMBL" id="OIQ63170.1"/>
    </source>
</evidence>
<name>A0A1J5NWN3_9ZZZZ</name>
<dbReference type="AlphaFoldDB" id="A0A1J5NWN3"/>
<reference evidence="2" key="1">
    <citation type="submission" date="2016-10" db="EMBL/GenBank/DDBJ databases">
        <title>Sequence of Gallionella enrichment culture.</title>
        <authorList>
            <person name="Poehlein A."/>
            <person name="Muehling M."/>
            <person name="Daniel R."/>
        </authorList>
    </citation>
    <scope>NUCLEOTIDE SEQUENCE</scope>
</reference>
<dbReference type="EMBL" id="MLJW01009245">
    <property type="protein sequence ID" value="OIQ63170.1"/>
    <property type="molecule type" value="Genomic_DNA"/>
</dbReference>
<feature type="compositionally biased region" description="Polar residues" evidence="1">
    <location>
        <begin position="147"/>
        <end position="156"/>
    </location>
</feature>
<evidence type="ECO:0000256" key="1">
    <source>
        <dbReference type="SAM" id="MobiDB-lite"/>
    </source>
</evidence>
<gene>
    <name evidence="2" type="ORF">GALL_552900</name>
</gene>
<feature type="compositionally biased region" description="Low complexity" evidence="1">
    <location>
        <begin position="18"/>
        <end position="27"/>
    </location>
</feature>
<feature type="region of interest" description="Disordered" evidence="1">
    <location>
        <begin position="18"/>
        <end position="39"/>
    </location>
</feature>
<comment type="caution">
    <text evidence="2">The sequence shown here is derived from an EMBL/GenBank/DDBJ whole genome shotgun (WGS) entry which is preliminary data.</text>
</comment>
<accession>A0A1J5NWN3</accession>
<protein>
    <submittedName>
        <fullName evidence="2">Uncharacterized protein</fullName>
    </submittedName>
</protein>
<feature type="region of interest" description="Disordered" evidence="1">
    <location>
        <begin position="85"/>
        <end position="163"/>
    </location>
</feature>
<organism evidence="2">
    <name type="scientific">mine drainage metagenome</name>
    <dbReference type="NCBI Taxonomy" id="410659"/>
    <lineage>
        <taxon>unclassified sequences</taxon>
        <taxon>metagenomes</taxon>
        <taxon>ecological metagenomes</taxon>
    </lineage>
</organism>
<proteinExistence type="predicted"/>
<feature type="compositionally biased region" description="Low complexity" evidence="1">
    <location>
        <begin position="88"/>
        <end position="106"/>
    </location>
</feature>
<sequence>MTILRPASAAVSSTAAVSASQSSMANSGGKKTWINPSRASTARAVRTTLGSLRSTTGSSCCTRRKFSMLLPGPCGPRDRSACRVGSFSLGANGSGSTSNSACSGSTQGSDSSGRRRPTGLSPGIRNISPALKNHLPDCQRRVPPSITRRSGSTLPTTLDRPWA</sequence>